<feature type="domain" description="Mechanosensitive ion channel MscS C-terminal" evidence="10">
    <location>
        <begin position="464"/>
        <end position="546"/>
    </location>
</feature>
<comment type="subcellular location">
    <subcellularLocation>
        <location evidence="1">Cell membrane</location>
        <topology evidence="1">Multi-pass membrane protein</topology>
    </subcellularLocation>
</comment>
<dbReference type="AlphaFoldDB" id="A0A4U1JFA7"/>
<evidence type="ECO:0000259" key="9">
    <source>
        <dbReference type="Pfam" id="PF00924"/>
    </source>
</evidence>
<feature type="transmembrane region" description="Helical" evidence="8">
    <location>
        <begin position="216"/>
        <end position="241"/>
    </location>
</feature>
<dbReference type="Pfam" id="PF21088">
    <property type="entry name" value="MS_channel_1st"/>
    <property type="match status" value="1"/>
</dbReference>
<feature type="region of interest" description="Disordered" evidence="7">
    <location>
        <begin position="54"/>
        <end position="109"/>
    </location>
</feature>
<feature type="transmembrane region" description="Helical" evidence="8">
    <location>
        <begin position="337"/>
        <end position="359"/>
    </location>
</feature>
<sequence length="586" mass="63205">MAAFAARRAALGSSEGNQKFPAIEAIASGALSGKTPADTSAACAPRLWPTTITRLSGNRERVRPTSAGTSKRTQSSYVYRAPSRAEGPLSPWPRRSMETTESPAAARVAARPAPRGLSMLLRLAIIACRSSATAGRAPSARTSPRRCQPSSVRAETGPIAIMETRLPRAASFATVRAMLDELPIPLFAAQPGVTPGWVIRNLPTWAYTKSVYGVAMWQWVALPLAFVLSMLIGALVSALFVRLTMPIARRTATKWDDELLVALRGPATLFFGTTAFWSVEPAIALRRAASDVVGRGVDALLVASLLWGLFGLLDVLAHRVGARIAKAGDTKDRGGALSLVAISTKAAKVLLVVFGFIVVLGQLGLQVTGIIAGLGIGGIAVALASQKTLENLFGSFTIGVDRPLHIGDYVKVDDLVGTVEQIGLRSTRIRTLDRTLVTMPNGRLSDMRIENYSARDRLRLHVKMGLVYSTRPAVVRRIVEEMRGYLAERPGIYPDAINVNLIGLGESALTIEVMVWFDSSEWTEFLTWREEILLGLMEIVEKNGSAFAFPTQTVHVASYPSPPQPRPAEKEAQAVRLYSATDLKDT</sequence>
<evidence type="ECO:0000256" key="8">
    <source>
        <dbReference type="SAM" id="Phobius"/>
    </source>
</evidence>
<feature type="compositionally biased region" description="Polar residues" evidence="7">
    <location>
        <begin position="66"/>
        <end position="77"/>
    </location>
</feature>
<evidence type="ECO:0000256" key="7">
    <source>
        <dbReference type="SAM" id="MobiDB-lite"/>
    </source>
</evidence>
<evidence type="ECO:0000256" key="2">
    <source>
        <dbReference type="ARBA" id="ARBA00008017"/>
    </source>
</evidence>
<name>A0A4U1JFA7_9BACT</name>
<dbReference type="InterPro" id="IPR011066">
    <property type="entry name" value="MscS_channel_C_sf"/>
</dbReference>
<protein>
    <submittedName>
        <fullName evidence="12">Mechanosensitive ion channel family protein</fullName>
    </submittedName>
</protein>
<evidence type="ECO:0000256" key="1">
    <source>
        <dbReference type="ARBA" id="ARBA00004651"/>
    </source>
</evidence>
<dbReference type="SUPFAM" id="SSF82689">
    <property type="entry name" value="Mechanosensitive channel protein MscS (YggB), C-terminal domain"/>
    <property type="match status" value="1"/>
</dbReference>
<evidence type="ECO:0000256" key="6">
    <source>
        <dbReference type="ARBA" id="ARBA00023136"/>
    </source>
</evidence>
<evidence type="ECO:0000313" key="13">
    <source>
        <dbReference type="Proteomes" id="UP000309215"/>
    </source>
</evidence>
<keyword evidence="5 8" id="KW-1133">Transmembrane helix</keyword>
<dbReference type="InterPro" id="IPR049278">
    <property type="entry name" value="MS_channel_C"/>
</dbReference>
<comment type="similarity">
    <text evidence="2">Belongs to the MscS (TC 1.A.23) family.</text>
</comment>
<dbReference type="InterPro" id="IPR006685">
    <property type="entry name" value="MscS_channel_2nd"/>
</dbReference>
<evidence type="ECO:0000259" key="11">
    <source>
        <dbReference type="Pfam" id="PF21088"/>
    </source>
</evidence>
<reference evidence="12 13" key="1">
    <citation type="submission" date="2019-04" db="EMBL/GenBank/DDBJ databases">
        <authorList>
            <person name="Li Y."/>
            <person name="Wang J."/>
        </authorList>
    </citation>
    <scope>NUCLEOTIDE SEQUENCE [LARGE SCALE GENOMIC DNA]</scope>
    <source>
        <strain evidence="12 13">DSM 14668</strain>
    </source>
</reference>
<evidence type="ECO:0000313" key="12">
    <source>
        <dbReference type="EMBL" id="TKD09942.1"/>
    </source>
</evidence>
<dbReference type="Proteomes" id="UP000309215">
    <property type="component" value="Unassembled WGS sequence"/>
</dbReference>
<feature type="domain" description="Mechanosensitive ion channel transmembrane helices 2/3" evidence="11">
    <location>
        <begin position="346"/>
        <end position="386"/>
    </location>
</feature>
<dbReference type="InterPro" id="IPR049142">
    <property type="entry name" value="MS_channel_1st"/>
</dbReference>
<keyword evidence="4 8" id="KW-0812">Transmembrane</keyword>
<dbReference type="OrthoDB" id="9784565at2"/>
<dbReference type="Pfam" id="PF00924">
    <property type="entry name" value="MS_channel_2nd"/>
    <property type="match status" value="1"/>
</dbReference>
<dbReference type="PANTHER" id="PTHR30566:SF5">
    <property type="entry name" value="MECHANOSENSITIVE ION CHANNEL PROTEIN 1, MITOCHONDRIAL-RELATED"/>
    <property type="match status" value="1"/>
</dbReference>
<comment type="caution">
    <text evidence="12">The sequence shown here is derived from an EMBL/GenBank/DDBJ whole genome shotgun (WGS) entry which is preliminary data.</text>
</comment>
<proteinExistence type="inferred from homology"/>
<accession>A0A4U1JFA7</accession>
<keyword evidence="3" id="KW-1003">Cell membrane</keyword>
<dbReference type="Gene3D" id="1.10.287.1260">
    <property type="match status" value="1"/>
</dbReference>
<dbReference type="InterPro" id="IPR010920">
    <property type="entry name" value="LSM_dom_sf"/>
</dbReference>
<dbReference type="InterPro" id="IPR023408">
    <property type="entry name" value="MscS_beta-dom_sf"/>
</dbReference>
<dbReference type="SUPFAM" id="SSF50182">
    <property type="entry name" value="Sm-like ribonucleoproteins"/>
    <property type="match status" value="1"/>
</dbReference>
<dbReference type="Pfam" id="PF21082">
    <property type="entry name" value="MS_channel_3rd"/>
    <property type="match status" value="1"/>
</dbReference>
<feature type="transmembrane region" description="Helical" evidence="8">
    <location>
        <begin position="365"/>
        <end position="384"/>
    </location>
</feature>
<dbReference type="InterPro" id="IPR011014">
    <property type="entry name" value="MscS_channel_TM-2"/>
</dbReference>
<evidence type="ECO:0000256" key="4">
    <source>
        <dbReference type="ARBA" id="ARBA00022692"/>
    </source>
</evidence>
<keyword evidence="13" id="KW-1185">Reference proteome</keyword>
<organism evidence="12 13">
    <name type="scientific">Polyangium fumosum</name>
    <dbReference type="NCBI Taxonomy" id="889272"/>
    <lineage>
        <taxon>Bacteria</taxon>
        <taxon>Pseudomonadati</taxon>
        <taxon>Myxococcota</taxon>
        <taxon>Polyangia</taxon>
        <taxon>Polyangiales</taxon>
        <taxon>Polyangiaceae</taxon>
        <taxon>Polyangium</taxon>
    </lineage>
</organism>
<dbReference type="SUPFAM" id="SSF82861">
    <property type="entry name" value="Mechanosensitive channel protein MscS (YggB), transmembrane region"/>
    <property type="match status" value="1"/>
</dbReference>
<dbReference type="Gene3D" id="2.30.30.60">
    <property type="match status" value="1"/>
</dbReference>
<dbReference type="PANTHER" id="PTHR30566">
    <property type="entry name" value="YNAI-RELATED MECHANOSENSITIVE ION CHANNEL"/>
    <property type="match status" value="1"/>
</dbReference>
<dbReference type="Gene3D" id="3.30.70.100">
    <property type="match status" value="1"/>
</dbReference>
<feature type="transmembrane region" description="Helical" evidence="8">
    <location>
        <begin position="299"/>
        <end position="317"/>
    </location>
</feature>
<feature type="transmembrane region" description="Helical" evidence="8">
    <location>
        <begin position="261"/>
        <end position="279"/>
    </location>
</feature>
<evidence type="ECO:0000256" key="3">
    <source>
        <dbReference type="ARBA" id="ARBA00022475"/>
    </source>
</evidence>
<evidence type="ECO:0000259" key="10">
    <source>
        <dbReference type="Pfam" id="PF21082"/>
    </source>
</evidence>
<dbReference type="GO" id="GO:0005886">
    <property type="term" value="C:plasma membrane"/>
    <property type="evidence" value="ECO:0007669"/>
    <property type="project" value="UniProtKB-SubCell"/>
</dbReference>
<dbReference type="EMBL" id="SSMQ01000008">
    <property type="protein sequence ID" value="TKD09942.1"/>
    <property type="molecule type" value="Genomic_DNA"/>
</dbReference>
<gene>
    <name evidence="12" type="ORF">E8A74_10040</name>
</gene>
<dbReference type="GO" id="GO:0008381">
    <property type="term" value="F:mechanosensitive monoatomic ion channel activity"/>
    <property type="evidence" value="ECO:0007669"/>
    <property type="project" value="UniProtKB-ARBA"/>
</dbReference>
<evidence type="ECO:0000256" key="5">
    <source>
        <dbReference type="ARBA" id="ARBA00022989"/>
    </source>
</evidence>
<keyword evidence="6 8" id="KW-0472">Membrane</keyword>
<feature type="domain" description="Mechanosensitive ion channel MscS" evidence="9">
    <location>
        <begin position="388"/>
        <end position="453"/>
    </location>
</feature>